<name>N1NFT7_ARADU</name>
<dbReference type="AlphaFoldDB" id="N1NFT7"/>
<accession>N1NFT7</accession>
<reference evidence="1" key="2">
    <citation type="submission" date="2013-04" db="EMBL/GenBank/DDBJ databases">
        <authorList>
            <person name="Bertioli D."/>
        </authorList>
    </citation>
    <scope>NUCLEOTIDE SEQUENCE</scope>
</reference>
<proteinExistence type="predicted"/>
<evidence type="ECO:0000313" key="1">
    <source>
        <dbReference type="EMBL" id="CCW28720.1"/>
    </source>
</evidence>
<reference evidence="1" key="1">
    <citation type="journal article" date="2013" name="Ann. Bot.">
        <title>The repetitive component of the A genome of peanut (Arachis hypogaea) and its role in remodelling intergenic sequence space since its evolutionary divergence from the B genome.</title>
        <authorList>
            <person name="Bertioli D.J."/>
            <person name="Vidigal B."/>
            <person name="Nielen S."/>
            <person name="Ratnaparkhe M.B."/>
            <person name="Lee T.H."/>
            <person name="Leal-Bertioli S.C."/>
            <person name="Kim C."/>
            <person name="Guimaraes P.M."/>
            <person name="Seijo G."/>
            <person name="Schwarzacher T."/>
            <person name="Paterson A.H."/>
            <person name="Heslop-Harrison P."/>
            <person name="Araujo A.C."/>
        </authorList>
    </citation>
    <scope>NUCLEOTIDE SEQUENCE</scope>
</reference>
<dbReference type="EMBL" id="HF937564">
    <property type="protein sequence ID" value="CCW28720.1"/>
    <property type="molecule type" value="Genomic_DNA"/>
</dbReference>
<organism evidence="1">
    <name type="scientific">Arachis duranensis</name>
    <name type="common">Wild peanut</name>
    <dbReference type="NCBI Taxonomy" id="130453"/>
    <lineage>
        <taxon>Eukaryota</taxon>
        <taxon>Viridiplantae</taxon>
        <taxon>Streptophyta</taxon>
        <taxon>Embryophyta</taxon>
        <taxon>Tracheophyta</taxon>
        <taxon>Spermatophyta</taxon>
        <taxon>Magnoliopsida</taxon>
        <taxon>eudicotyledons</taxon>
        <taxon>Gunneridae</taxon>
        <taxon>Pentapetalae</taxon>
        <taxon>rosids</taxon>
        <taxon>fabids</taxon>
        <taxon>Fabales</taxon>
        <taxon>Fabaceae</taxon>
        <taxon>Papilionoideae</taxon>
        <taxon>50 kb inversion clade</taxon>
        <taxon>dalbergioids sensu lato</taxon>
        <taxon>Dalbergieae</taxon>
        <taxon>Pterocarpus clade</taxon>
        <taxon>Arachis</taxon>
    </lineage>
</organism>
<protein>
    <submittedName>
        <fullName evidence="1">Uncharacterized protein</fullName>
    </submittedName>
</protein>
<gene>
    <name evidence="1" type="ORF">ARAX_ADH18B08-022</name>
</gene>
<sequence length="100" mass="11328">MVNAYDALRLKDQHLKPYLSGIVNLGDHFIKFDGKIDLFFTVEGVDVRVVNAEFVVLKDSTAYNVILRKKTINDSYKFISTKFSVKLLTSEGRVATIRGD</sequence>